<feature type="compositionally biased region" description="Polar residues" evidence="1">
    <location>
        <begin position="254"/>
        <end position="263"/>
    </location>
</feature>
<evidence type="ECO:0000256" key="1">
    <source>
        <dbReference type="SAM" id="MobiDB-lite"/>
    </source>
</evidence>
<dbReference type="EMBL" id="CAAALY010247500">
    <property type="protein sequence ID" value="VEL34352.1"/>
    <property type="molecule type" value="Genomic_DNA"/>
</dbReference>
<feature type="region of interest" description="Disordered" evidence="1">
    <location>
        <begin position="134"/>
        <end position="155"/>
    </location>
</feature>
<accession>A0A448XE35</accession>
<keyword evidence="3" id="KW-1185">Reference proteome</keyword>
<feature type="region of interest" description="Disordered" evidence="1">
    <location>
        <begin position="237"/>
        <end position="263"/>
    </location>
</feature>
<proteinExistence type="predicted"/>
<sequence>MKLCAVSSLLIVGYNSIFPAPPELSGQRQRHTPDKVKVEQWSAPRESVSPLSARGTPETSSATTIPLLVPTTSSPARLATVIVSVPSVTVSQSTVSGGETQAAISPISSSYLPVSVSSSRLSLAPSMASSLQAPRHLVSHHPTSHKTQNQQQLSSHIISTHPLSAANSSQLLRPTPLGVGLRIPFAESIEPIDTNVDSMPYLPPGLSCDPADRNLRYIRTTGRLSIGHLWGPYPIQRRPARDKSTGSPLPPPQLNTTSTGSSRLQTGQVSLLLKVPSHTDSESEDFQWICLGEEHLWIQLICEAGLYDRPVRRTNVELIVDSRLIPYIYLSMNA</sequence>
<evidence type="ECO:0000313" key="2">
    <source>
        <dbReference type="EMBL" id="VEL34352.1"/>
    </source>
</evidence>
<reference evidence="2" key="1">
    <citation type="submission" date="2018-11" db="EMBL/GenBank/DDBJ databases">
        <authorList>
            <consortium name="Pathogen Informatics"/>
        </authorList>
    </citation>
    <scope>NUCLEOTIDE SEQUENCE</scope>
</reference>
<feature type="compositionally biased region" description="Polar residues" evidence="1">
    <location>
        <begin position="145"/>
        <end position="155"/>
    </location>
</feature>
<protein>
    <submittedName>
        <fullName evidence="2">Uncharacterized protein</fullName>
    </submittedName>
</protein>
<comment type="caution">
    <text evidence="2">The sequence shown here is derived from an EMBL/GenBank/DDBJ whole genome shotgun (WGS) entry which is preliminary data.</text>
</comment>
<evidence type="ECO:0000313" key="3">
    <source>
        <dbReference type="Proteomes" id="UP000784294"/>
    </source>
</evidence>
<dbReference type="Proteomes" id="UP000784294">
    <property type="component" value="Unassembled WGS sequence"/>
</dbReference>
<organism evidence="2 3">
    <name type="scientific">Protopolystoma xenopodis</name>
    <dbReference type="NCBI Taxonomy" id="117903"/>
    <lineage>
        <taxon>Eukaryota</taxon>
        <taxon>Metazoa</taxon>
        <taxon>Spiralia</taxon>
        <taxon>Lophotrochozoa</taxon>
        <taxon>Platyhelminthes</taxon>
        <taxon>Monogenea</taxon>
        <taxon>Polyopisthocotylea</taxon>
        <taxon>Polystomatidea</taxon>
        <taxon>Polystomatidae</taxon>
        <taxon>Protopolystoma</taxon>
    </lineage>
</organism>
<gene>
    <name evidence="2" type="ORF">PXEA_LOCUS27792</name>
</gene>
<feature type="region of interest" description="Disordered" evidence="1">
    <location>
        <begin position="22"/>
        <end position="61"/>
    </location>
</feature>
<dbReference type="AlphaFoldDB" id="A0A448XE35"/>
<name>A0A448XE35_9PLAT</name>